<accession>Q5V607</accession>
<feature type="domain" description="Enoyl reductase (ER)" evidence="5">
    <location>
        <begin position="19"/>
        <end position="358"/>
    </location>
</feature>
<reference evidence="6 7" key="1">
    <citation type="journal article" date="2004" name="Genome Res.">
        <title>Genome sequence of Haloarcula marismortui: a halophilic archaeon from the Dead Sea.</title>
        <authorList>
            <person name="Baliga N.S."/>
            <person name="Bonneau R."/>
            <person name="Facciotti M.T."/>
            <person name="Pan M."/>
            <person name="Glusman G."/>
            <person name="Deutsch E.W."/>
            <person name="Shannon P."/>
            <person name="Chiu Y."/>
            <person name="Weng R.S."/>
            <person name="Gan R.R."/>
            <person name="Hung P."/>
            <person name="Date S.V."/>
            <person name="Marcotte E."/>
            <person name="Hood L."/>
            <person name="Ng W.V."/>
        </authorList>
    </citation>
    <scope>NUCLEOTIDE SEQUENCE [LARGE SCALE GENOMIC DNA]</scope>
    <source>
        <strain evidence="7">ATCC 43049 / DSM 3752 / JCM 8966 / VKM B-1809</strain>
        <plasmid evidence="7">Plasmid pNG700</plasmid>
    </source>
</reference>
<dbReference type="GO" id="GO:0030554">
    <property type="term" value="F:adenyl nucleotide binding"/>
    <property type="evidence" value="ECO:0007669"/>
    <property type="project" value="UniProtKB-ARBA"/>
</dbReference>
<dbReference type="CDD" id="cd08260">
    <property type="entry name" value="Zn_ADH6"/>
    <property type="match status" value="1"/>
</dbReference>
<dbReference type="PANTHER" id="PTHR43401:SF5">
    <property type="entry name" value="ALCOHOL DEHYDROGENASE-RELATED"/>
    <property type="match status" value="1"/>
</dbReference>
<keyword evidence="2 4" id="KW-0862">Zinc</keyword>
<dbReference type="Pfam" id="PF00107">
    <property type="entry name" value="ADH_zinc_N"/>
    <property type="match status" value="1"/>
</dbReference>
<geneLocation type="plasmid" evidence="6 7">
    <name>pNG700</name>
</geneLocation>
<dbReference type="Gene3D" id="3.40.50.720">
    <property type="entry name" value="NAD(P)-binding Rossmann-like Domain"/>
    <property type="match status" value="1"/>
</dbReference>
<dbReference type="AlphaFoldDB" id="Q5V607"/>
<organism evidence="6 7">
    <name type="scientific">Haloarcula marismortui (strain ATCC 43049 / DSM 3752 / JCM 8966 / VKM B-1809)</name>
    <name type="common">Halobacterium marismortui</name>
    <dbReference type="NCBI Taxonomy" id="272569"/>
    <lineage>
        <taxon>Archaea</taxon>
        <taxon>Methanobacteriati</taxon>
        <taxon>Methanobacteriota</taxon>
        <taxon>Stenosarchaea group</taxon>
        <taxon>Halobacteria</taxon>
        <taxon>Halobacteriales</taxon>
        <taxon>Haloarculaceae</taxon>
        <taxon>Haloarcula</taxon>
    </lineage>
</organism>
<dbReference type="EMBL" id="AY596296">
    <property type="protein sequence ID" value="AAV45045.1"/>
    <property type="molecule type" value="Genomic_DNA"/>
</dbReference>
<dbReference type="InterPro" id="IPR011032">
    <property type="entry name" value="GroES-like_sf"/>
</dbReference>
<dbReference type="EC" id="1.1.1.1" evidence="6"/>
<keyword evidence="7" id="KW-1185">Reference proteome</keyword>
<dbReference type="InterPro" id="IPR036291">
    <property type="entry name" value="NAD(P)-bd_dom_sf"/>
</dbReference>
<dbReference type="Proteomes" id="UP000001169">
    <property type="component" value="Plasmid pNG700"/>
</dbReference>
<dbReference type="PATRIC" id="fig|272569.17.peg.776"/>
<dbReference type="InterPro" id="IPR013154">
    <property type="entry name" value="ADH-like_N"/>
</dbReference>
<evidence type="ECO:0000313" key="6">
    <source>
        <dbReference type="EMBL" id="AAV45045.1"/>
    </source>
</evidence>
<dbReference type="EC" id="1.6.5.5" evidence="6"/>
<dbReference type="Gene3D" id="3.90.180.10">
    <property type="entry name" value="Medium-chain alcohol dehydrogenases, catalytic domain"/>
    <property type="match status" value="1"/>
</dbReference>
<dbReference type="GO" id="GO:0003960">
    <property type="term" value="F:quinone reductase (NADPH) activity"/>
    <property type="evidence" value="ECO:0007669"/>
    <property type="project" value="UniProtKB-EC"/>
</dbReference>
<dbReference type="EnsemblBacteria" id="AAV45045">
    <property type="protein sequence ID" value="AAV45045"/>
    <property type="gene ID" value="pNG7351"/>
</dbReference>
<dbReference type="HOGENOM" id="CLU_026673_11_2_2"/>
<dbReference type="GO" id="GO:0004022">
    <property type="term" value="F:alcohol dehydrogenase (NAD+) activity"/>
    <property type="evidence" value="ECO:0007669"/>
    <property type="project" value="UniProtKB-EC"/>
</dbReference>
<comment type="similarity">
    <text evidence="4">Belongs to the zinc-containing alcohol dehydrogenase family.</text>
</comment>
<dbReference type="InterPro" id="IPR002328">
    <property type="entry name" value="ADH_Zn_CS"/>
</dbReference>
<dbReference type="KEGG" id="hma:pNG7351"/>
<dbReference type="GO" id="GO:0008270">
    <property type="term" value="F:zinc ion binding"/>
    <property type="evidence" value="ECO:0007669"/>
    <property type="project" value="InterPro"/>
</dbReference>
<dbReference type="GO" id="GO:0044281">
    <property type="term" value="P:small molecule metabolic process"/>
    <property type="evidence" value="ECO:0007669"/>
    <property type="project" value="UniProtKB-ARBA"/>
</dbReference>
<dbReference type="SUPFAM" id="SSF50129">
    <property type="entry name" value="GroES-like"/>
    <property type="match status" value="1"/>
</dbReference>
<evidence type="ECO:0000256" key="1">
    <source>
        <dbReference type="ARBA" id="ARBA00022723"/>
    </source>
</evidence>
<keyword evidence="6" id="KW-0614">Plasmid</keyword>
<proteinExistence type="inferred from homology"/>
<dbReference type="InterPro" id="IPR013149">
    <property type="entry name" value="ADH-like_C"/>
</dbReference>
<dbReference type="InterPro" id="IPR020843">
    <property type="entry name" value="ER"/>
</dbReference>
<evidence type="ECO:0000313" key="7">
    <source>
        <dbReference type="Proteomes" id="UP000001169"/>
    </source>
</evidence>
<dbReference type="SMART" id="SM00829">
    <property type="entry name" value="PKS_ER"/>
    <property type="match status" value="1"/>
</dbReference>
<dbReference type="GO" id="GO:0043168">
    <property type="term" value="F:anion binding"/>
    <property type="evidence" value="ECO:0007669"/>
    <property type="project" value="UniProtKB-ARBA"/>
</dbReference>
<dbReference type="InterPro" id="IPR050129">
    <property type="entry name" value="Zn_alcohol_dh"/>
</dbReference>
<dbReference type="Pfam" id="PF08240">
    <property type="entry name" value="ADH_N"/>
    <property type="match status" value="1"/>
</dbReference>
<dbReference type="GO" id="GO:0051262">
    <property type="term" value="P:protein tetramerization"/>
    <property type="evidence" value="ECO:0007669"/>
    <property type="project" value="UniProtKB-ARBA"/>
</dbReference>
<comment type="cofactor">
    <cofactor evidence="4">
        <name>Zn(2+)</name>
        <dbReference type="ChEBI" id="CHEBI:29105"/>
    </cofactor>
</comment>
<evidence type="ECO:0000259" key="5">
    <source>
        <dbReference type="SMART" id="SM00829"/>
    </source>
</evidence>
<dbReference type="SUPFAM" id="SSF51735">
    <property type="entry name" value="NAD(P)-binding Rossmann-fold domains"/>
    <property type="match status" value="1"/>
</dbReference>
<dbReference type="PANTHER" id="PTHR43401">
    <property type="entry name" value="L-THREONINE 3-DEHYDROGENASE"/>
    <property type="match status" value="1"/>
</dbReference>
<gene>
    <name evidence="6" type="primary">adh13</name>
    <name evidence="6" type="ordered locus">pNG7351</name>
</gene>
<protein>
    <submittedName>
        <fullName evidence="6">Zinc-binding dehydrogenase</fullName>
        <ecNumber evidence="6">1.1.1.1</ecNumber>
        <ecNumber evidence="6">1.6.5.5</ecNumber>
    </submittedName>
</protein>
<name>Q5V607_HALMA</name>
<dbReference type="PROSITE" id="PS00059">
    <property type="entry name" value="ADH_ZINC"/>
    <property type="match status" value="1"/>
</dbReference>
<keyword evidence="3 6" id="KW-0560">Oxidoreductase</keyword>
<evidence type="ECO:0000256" key="4">
    <source>
        <dbReference type="RuleBase" id="RU361277"/>
    </source>
</evidence>
<evidence type="ECO:0000256" key="2">
    <source>
        <dbReference type="ARBA" id="ARBA00022833"/>
    </source>
</evidence>
<sequence>MWYRHTIRMRAAVLEEYEEPLAIRDVERPDPDPDGVVAKVDACGVCRSDWHGWVGNWDWFDYKPPRGHILGHEPSGTVVEVGENVDTVKEGDTVAIPFNFACGHCHECRVGYENLCENHLGLGFQPGAPGAFAEEVPIPNADINAVKLPDGVDPVEVAGMGCRFMTSYRGMAHQADVSRGEYVVVQGLGGIGLSAVHIADALGGNVIGVDLMDEKLEMAEELGAIDTVNAAEEDDVVQAVRDITDGGAHVSLDALGIEETCQNAIESLRTRGRHVQIGLTTKEQRGYNSLPTDTIVMNEIQVQGSSGLPPSKYGEMFRMVENGKLDPGAVITDKIGLEGVSDELAAMTDYETIGIPVVNEFA</sequence>
<keyword evidence="1 4" id="KW-0479">Metal-binding</keyword>
<evidence type="ECO:0000256" key="3">
    <source>
        <dbReference type="ARBA" id="ARBA00023002"/>
    </source>
</evidence>